<gene>
    <name evidence="1" type="ORF">KY290_001190</name>
</gene>
<organism evidence="1 2">
    <name type="scientific">Solanum tuberosum</name>
    <name type="common">Potato</name>
    <dbReference type="NCBI Taxonomy" id="4113"/>
    <lineage>
        <taxon>Eukaryota</taxon>
        <taxon>Viridiplantae</taxon>
        <taxon>Streptophyta</taxon>
        <taxon>Embryophyta</taxon>
        <taxon>Tracheophyta</taxon>
        <taxon>Spermatophyta</taxon>
        <taxon>Magnoliopsida</taxon>
        <taxon>eudicotyledons</taxon>
        <taxon>Gunneridae</taxon>
        <taxon>Pentapetalae</taxon>
        <taxon>asterids</taxon>
        <taxon>lamiids</taxon>
        <taxon>Solanales</taxon>
        <taxon>Solanaceae</taxon>
        <taxon>Solanoideae</taxon>
        <taxon>Solaneae</taxon>
        <taxon>Solanum</taxon>
    </lineage>
</organism>
<proteinExistence type="predicted"/>
<keyword evidence="2" id="KW-1185">Reference proteome</keyword>
<evidence type="ECO:0000313" key="1">
    <source>
        <dbReference type="EMBL" id="KAH0781592.1"/>
    </source>
</evidence>
<dbReference type="Proteomes" id="UP000826656">
    <property type="component" value="Unassembled WGS sequence"/>
</dbReference>
<sequence length="173" mass="19277">MSTSVALLADNGATKSDGKEYSSVLGDTNDRRLISGYIVFLGLTPISWSSRKQPIVSRSSTEAEYRAVASTLSETNWITRFLKHLNVPLSTAPIMRCDNFGVTYIAENPVHHTKSKHLEVDLHFVHHQIRNGLVIVSHIHSNDQIADLLTKTFSKVAFQRMLPKLGVLSLHLT</sequence>
<dbReference type="EMBL" id="JAIVGD010000001">
    <property type="protein sequence ID" value="KAH0781592.1"/>
    <property type="molecule type" value="Genomic_DNA"/>
</dbReference>
<reference evidence="1 2" key="1">
    <citation type="journal article" date="2021" name="bioRxiv">
        <title>Chromosome-scale and haplotype-resolved genome assembly of a tetraploid potato cultivar.</title>
        <authorList>
            <person name="Sun H."/>
            <person name="Jiao W.-B."/>
            <person name="Krause K."/>
            <person name="Campoy J.A."/>
            <person name="Goel M."/>
            <person name="Folz-Donahue K."/>
            <person name="Kukat C."/>
            <person name="Huettel B."/>
            <person name="Schneeberger K."/>
        </authorList>
    </citation>
    <scope>NUCLEOTIDE SEQUENCE [LARGE SCALE GENOMIC DNA]</scope>
    <source>
        <strain evidence="1">SolTubOtavaFocal</strain>
        <tissue evidence="1">Leaves</tissue>
    </source>
</reference>
<name>A0ABQ7WNP2_SOLTU</name>
<dbReference type="CDD" id="cd09272">
    <property type="entry name" value="RNase_HI_RT_Ty1"/>
    <property type="match status" value="1"/>
</dbReference>
<dbReference type="PANTHER" id="PTHR11439:SF464">
    <property type="entry name" value="REVERSE TRANSCRIPTASE TY1_COPIA-TYPE DOMAIN-CONTAINING PROTEIN"/>
    <property type="match status" value="1"/>
</dbReference>
<accession>A0ABQ7WNP2</accession>
<evidence type="ECO:0000313" key="2">
    <source>
        <dbReference type="Proteomes" id="UP000826656"/>
    </source>
</evidence>
<protein>
    <submittedName>
        <fullName evidence="1">Uncharacterized protein</fullName>
    </submittedName>
</protein>
<dbReference type="PANTHER" id="PTHR11439">
    <property type="entry name" value="GAG-POL-RELATED RETROTRANSPOSON"/>
    <property type="match status" value="1"/>
</dbReference>
<comment type="caution">
    <text evidence="1">The sequence shown here is derived from an EMBL/GenBank/DDBJ whole genome shotgun (WGS) entry which is preliminary data.</text>
</comment>